<dbReference type="eggNOG" id="ENOG502SMPB">
    <property type="taxonomic scope" value="Eukaryota"/>
</dbReference>
<dbReference type="EMBL" id="AM920437">
    <property type="protein sequence ID" value="CAP97420.1"/>
    <property type="molecule type" value="Genomic_DNA"/>
</dbReference>
<feature type="region of interest" description="Disordered" evidence="2">
    <location>
        <begin position="107"/>
        <end position="149"/>
    </location>
</feature>
<evidence type="ECO:0000259" key="3">
    <source>
        <dbReference type="Pfam" id="PF04082"/>
    </source>
</evidence>
<dbReference type="VEuPathDB" id="FungiDB:PCH_Pc22g01320"/>
<reference evidence="4 5" key="1">
    <citation type="journal article" date="2008" name="Nat. Biotechnol.">
        <title>Genome sequencing and analysis of the filamentous fungus Penicillium chrysogenum.</title>
        <authorList>
            <person name="van den Berg M.A."/>
            <person name="Albang R."/>
            <person name="Albermann K."/>
            <person name="Badger J.H."/>
            <person name="Daran J.-M."/>
            <person name="Driessen A.J.M."/>
            <person name="Garcia-Estrada C."/>
            <person name="Fedorova N.D."/>
            <person name="Harris D.M."/>
            <person name="Heijne W.H.M."/>
            <person name="Joardar V.S."/>
            <person name="Kiel J.A.K.W."/>
            <person name="Kovalchuk A."/>
            <person name="Martin J.F."/>
            <person name="Nierman W.C."/>
            <person name="Nijland J.G."/>
            <person name="Pronk J.T."/>
            <person name="Roubos J.A."/>
            <person name="van der Klei I.J."/>
            <person name="van Peij N.N.M.E."/>
            <person name="Veenhuis M."/>
            <person name="von Doehren H."/>
            <person name="Wagner C."/>
            <person name="Wortman J.R."/>
            <person name="Bovenberg R.A.L."/>
        </authorList>
    </citation>
    <scope>NUCLEOTIDE SEQUENCE [LARGE SCALE GENOMIC DNA]</scope>
    <source>
        <strain evidence="5">ATCC 28089 / DSM 1075 / NRRL 1951 / Wisconsin 54-1255</strain>
    </source>
</reference>
<dbReference type="BioCyc" id="PCHR:PC22G01320-MONOMER"/>
<organism evidence="4 5">
    <name type="scientific">Penicillium rubens (strain ATCC 28089 / DSM 1075 / NRRL 1951 / Wisconsin 54-1255)</name>
    <name type="common">Penicillium chrysogenum</name>
    <dbReference type="NCBI Taxonomy" id="500485"/>
    <lineage>
        <taxon>Eukaryota</taxon>
        <taxon>Fungi</taxon>
        <taxon>Dikarya</taxon>
        <taxon>Ascomycota</taxon>
        <taxon>Pezizomycotina</taxon>
        <taxon>Eurotiomycetes</taxon>
        <taxon>Eurotiomycetidae</taxon>
        <taxon>Eurotiales</taxon>
        <taxon>Aspergillaceae</taxon>
        <taxon>Penicillium</taxon>
        <taxon>Penicillium chrysogenum species complex</taxon>
    </lineage>
</organism>
<name>B6HP28_PENRW</name>
<dbReference type="Proteomes" id="UP000000724">
    <property type="component" value="Contig Pc00c22"/>
</dbReference>
<dbReference type="PANTHER" id="PTHR47785">
    <property type="entry name" value="ZN(II)2CYS6 TRANSCRIPTION FACTOR (EUROFUNG)-RELATED-RELATED"/>
    <property type="match status" value="1"/>
</dbReference>
<dbReference type="CDD" id="cd12148">
    <property type="entry name" value="fungal_TF_MHR"/>
    <property type="match status" value="1"/>
</dbReference>
<accession>B6HP28</accession>
<gene>
    <name evidence="4" type="ORF">Pc22g01320</name>
    <name evidence="4" type="ORF">PCH_Pc22g01320</name>
</gene>
<dbReference type="HOGENOM" id="CLU_004835_3_0_1"/>
<dbReference type="Pfam" id="PF04082">
    <property type="entry name" value="Fungal_trans"/>
    <property type="match status" value="1"/>
</dbReference>
<dbReference type="GO" id="GO:0003677">
    <property type="term" value="F:DNA binding"/>
    <property type="evidence" value="ECO:0007669"/>
    <property type="project" value="InterPro"/>
</dbReference>
<evidence type="ECO:0000313" key="5">
    <source>
        <dbReference type="Proteomes" id="UP000000724"/>
    </source>
</evidence>
<evidence type="ECO:0000313" key="4">
    <source>
        <dbReference type="EMBL" id="CAP97420.1"/>
    </source>
</evidence>
<dbReference type="AlphaFoldDB" id="B6HP28"/>
<dbReference type="OMA" id="QSWKLIH"/>
<evidence type="ECO:0000256" key="1">
    <source>
        <dbReference type="ARBA" id="ARBA00023242"/>
    </source>
</evidence>
<keyword evidence="5" id="KW-1185">Reference proteome</keyword>
<dbReference type="GO" id="GO:0006351">
    <property type="term" value="P:DNA-templated transcription"/>
    <property type="evidence" value="ECO:0007669"/>
    <property type="project" value="InterPro"/>
</dbReference>
<dbReference type="GO" id="GO:0008270">
    <property type="term" value="F:zinc ion binding"/>
    <property type="evidence" value="ECO:0007669"/>
    <property type="project" value="InterPro"/>
</dbReference>
<evidence type="ECO:0000256" key="2">
    <source>
        <dbReference type="SAM" id="MobiDB-lite"/>
    </source>
</evidence>
<sequence length="655" mass="73333">MENSRKRASLACNYCRRRYVPLIPMTEFPHADERAGNAAAMVRYPPAASARIQVLNVSTTKLILWGKRPILFNTSATLLNSDSPRETSSSEFFRRLDAIENFLWSHPRLPQTPQTGETRSGGFAFPSSSEHERADFSHPSTMLISSPSRPNPADISQIISTNSSSFIPPEHEIPPMSIPIGHTTTTEYMLHMNKVKTLFGEFPPDLFIRAESKRHMPHQLSFVPGTITASQLPLLDEASTYPLVEAYFRHVHVEMPILDKDQFLGLYDHHARAGLSVDCDSALCLAVLALGSAALEQVDPTKSSSPYWVPGADFISPALQILMNEYLLSFCPTITLPQSLILISKYFGFLLRPLQSWKLIHMASTSIQCLLGIESGLFPNSNMDYHFYADIDGSDLIAEHHLPRSGIEHVIDLTPFPTFPNHDAQETHVFLAELSVRRLLNRVHHTMYGTSSDSPSYDFQSLSTILNVSQELDRQLDNWFGLLPRTIKPDINDPSRCTGPKLNMLHRFHSAKDIITRPFLLCAIDSSPENDVPPMVLKQCEASIVNCRAYLDASERRLMGPSSCAEIIIHTYVHNTLHTRIGLIFQSLRMFSSVLLLTLGSVCPALAHLVPDIDGLQKNAIQSIERFAVDGSLMQEIHGIIILLHSKTRVLRRAM</sequence>
<feature type="compositionally biased region" description="Polar residues" evidence="2">
    <location>
        <begin position="138"/>
        <end position="148"/>
    </location>
</feature>
<dbReference type="OrthoDB" id="4685598at2759"/>
<protein>
    <submittedName>
        <fullName evidence="4">Pc22g01320 protein</fullName>
    </submittedName>
</protein>
<dbReference type="InterPro" id="IPR053181">
    <property type="entry name" value="EcdB-like_regulator"/>
</dbReference>
<keyword evidence="1" id="KW-0539">Nucleus</keyword>
<proteinExistence type="predicted"/>
<feature type="domain" description="Xylanolytic transcriptional activator regulatory" evidence="3">
    <location>
        <begin position="245"/>
        <end position="368"/>
    </location>
</feature>
<dbReference type="InterPro" id="IPR007219">
    <property type="entry name" value="XnlR_reg_dom"/>
</dbReference>